<feature type="transmembrane region" description="Helical" evidence="1">
    <location>
        <begin position="270"/>
        <end position="292"/>
    </location>
</feature>
<dbReference type="Proteomes" id="UP000183750">
    <property type="component" value="Unassembled WGS sequence"/>
</dbReference>
<dbReference type="RefSeq" id="WP_245647383.1">
    <property type="nucleotide sequence ID" value="NZ_FNSQ01000005.1"/>
</dbReference>
<evidence type="ECO:0000256" key="1">
    <source>
        <dbReference type="SAM" id="Phobius"/>
    </source>
</evidence>
<evidence type="ECO:0000313" key="2">
    <source>
        <dbReference type="EMBL" id="SEB93392.1"/>
    </source>
</evidence>
<keyword evidence="3" id="KW-1185">Reference proteome</keyword>
<organism evidence="2 3">
    <name type="scientific">Microbacterium hydrocarbonoxydans</name>
    <dbReference type="NCBI Taxonomy" id="273678"/>
    <lineage>
        <taxon>Bacteria</taxon>
        <taxon>Bacillati</taxon>
        <taxon>Actinomycetota</taxon>
        <taxon>Actinomycetes</taxon>
        <taxon>Micrococcales</taxon>
        <taxon>Microbacteriaceae</taxon>
        <taxon>Microbacterium</taxon>
    </lineage>
</organism>
<feature type="transmembrane region" description="Helical" evidence="1">
    <location>
        <begin position="162"/>
        <end position="188"/>
    </location>
</feature>
<feature type="transmembrane region" description="Helical" evidence="1">
    <location>
        <begin position="91"/>
        <end position="112"/>
    </location>
</feature>
<feature type="transmembrane region" description="Helical" evidence="1">
    <location>
        <begin position="299"/>
        <end position="318"/>
    </location>
</feature>
<keyword evidence="1" id="KW-0812">Transmembrane</keyword>
<proteinExistence type="predicted"/>
<feature type="transmembrane region" description="Helical" evidence="1">
    <location>
        <begin position="378"/>
        <end position="400"/>
    </location>
</feature>
<keyword evidence="1" id="KW-1133">Transmembrane helix</keyword>
<feature type="transmembrane region" description="Helical" evidence="1">
    <location>
        <begin position="347"/>
        <end position="366"/>
    </location>
</feature>
<name>A0A1H4NFH4_9MICO</name>
<gene>
    <name evidence="2" type="ORF">SAMN04489807_2445</name>
</gene>
<evidence type="ECO:0008006" key="4">
    <source>
        <dbReference type="Google" id="ProtNLM"/>
    </source>
</evidence>
<feature type="transmembrane region" description="Helical" evidence="1">
    <location>
        <begin position="12"/>
        <end position="30"/>
    </location>
</feature>
<feature type="transmembrane region" description="Helical" evidence="1">
    <location>
        <begin position="124"/>
        <end position="142"/>
    </location>
</feature>
<dbReference type="AlphaFoldDB" id="A0A1H4NFH4"/>
<feature type="transmembrane region" description="Helical" evidence="1">
    <location>
        <begin position="195"/>
        <end position="214"/>
    </location>
</feature>
<keyword evidence="1" id="KW-0472">Membrane</keyword>
<accession>A0A1H4NFH4</accession>
<reference evidence="3" key="1">
    <citation type="submission" date="2016-10" db="EMBL/GenBank/DDBJ databases">
        <authorList>
            <person name="Varghese N."/>
            <person name="Submissions S."/>
        </authorList>
    </citation>
    <scope>NUCLEOTIDE SEQUENCE [LARGE SCALE GENOMIC DNA]</scope>
    <source>
        <strain evidence="3">DSM 16089</strain>
    </source>
</reference>
<feature type="transmembrane region" description="Helical" evidence="1">
    <location>
        <begin position="324"/>
        <end position="340"/>
    </location>
</feature>
<sequence length="412" mass="43895">MSRASTLRTTALWSAFAAVHVWIAVAGWMFPSQPMGDVVLVYEPWSSAALSGGPVVGITETWVYPQLALVPMLIAKMLSTPLIAVLDASQAYLVAWAVLVTVLDAIAFAVLLGRRPVPQRRVAGWFWTAALLMLGPIAMYRIDAITVPVAVLGGLWLVGRPALAAVLLTVGAWIKIWPGALLLAAVVAVRSRMRVLLTATAVTAGIILVLWALGADSEIFGFLTEQTGRGLQIEAVAATPFLWLAVSGAARIEYSFDILTFQISAPGADAVSAVLTPLMVVLVLIVAAIGGLKAMRGASFARLFPPLALTLVAALIVVNKVGSPQFQTWLIAPVILWFVWDRARANVPAVVVLALCALTCLVYPLNYDALLRAEVLPVVMLTARNLLLIVALVVGLRAVVRVPAHRSSSPRE</sequence>
<evidence type="ECO:0000313" key="3">
    <source>
        <dbReference type="Proteomes" id="UP000183750"/>
    </source>
</evidence>
<dbReference type="EMBL" id="FNSQ01000005">
    <property type="protein sequence ID" value="SEB93392.1"/>
    <property type="molecule type" value="Genomic_DNA"/>
</dbReference>
<protein>
    <recommendedName>
        <fullName evidence="4">DUF2029 domain-containing protein</fullName>
    </recommendedName>
</protein>